<dbReference type="InterPro" id="IPR000873">
    <property type="entry name" value="AMP-dep_synth/lig_dom"/>
</dbReference>
<dbReference type="SUPFAM" id="SSF51735">
    <property type="entry name" value="NAD(P)-binding Rossmann-fold domains"/>
    <property type="match status" value="1"/>
</dbReference>
<dbReference type="Pfam" id="PF07993">
    <property type="entry name" value="NAD_binding_4"/>
    <property type="match status" value="1"/>
</dbReference>
<dbReference type="Gene3D" id="3.40.50.980">
    <property type="match status" value="2"/>
</dbReference>
<dbReference type="InterPro" id="IPR036736">
    <property type="entry name" value="ACP-like_sf"/>
</dbReference>
<gene>
    <name evidence="4" type="ORF">K469DRAFT_744447</name>
</gene>
<evidence type="ECO:0000259" key="3">
    <source>
        <dbReference type="PROSITE" id="PS50075"/>
    </source>
</evidence>
<sequence>MSYSELDKRSSALAAYLMDTYDLKPGKKVALCFEKCSWAIVSMLAVLKAGAAYYCLDPSHPRARHDSIIHTLNASVVLTSTLYESRFDGHCVLVPTVELVRQQRHYRPTNVQPSDTCMVAFTSGSTGTPKGIVHTHNSLVTGILSNAHPQHLNRESVSTYQWSSFTFDVSMIEIYALLIYGGRICIPSDEERLNNVEESMDRMAVNWAYFTPSFARLFVQYNIPSLQTLLMGGEVVTADDINAWNNRVKVIHYKFSGGPCAPFSIFIPFSRCRLQSQNPTYEPAESATFFPAEINGPSPKIVPVGPAPNTYAWIVNPDNPELLSPLGAIGEMLYEGPGLLKEYLEDPKKTNEVLIDAPLWRQSLDAPASSSKLYKSGDLVRYLPDGIMMYIGRKDTMVKVRGQKLEVEEVESVIRKSLGGSSQVAVDLVELHGSGPRLVAFLQCSEDRDLNGNTNGRCSGTLQSSSVSDGKMNTLIAQIRSRLIEALPGYMVPRIFIPLATLPVSSNGKLERAKLKEHAQKLSTSELFKYTESGSSEEVLTEIPQDDTVALEVSEILDNILRGPESKGENPLKGKNATLENLGLDSLRTVSLARSVNDFYGLNIPVRAFGGANLNVRDIAEIVRSRDQAVPQSEEHARAANILQDIEELDKELAGVQSRQHALPKMRLRTGKSVVFLTGATGFLGSQILRQLLARASVSKVIVLVRARDASAGFQRIVAAGTTARWWSPALASRIEVWPGDLARPRLGVSMEQWARLEGTCAQEAEAVTAIIHNGAVVNWSSSYERLRATNVLSTVQILKLALAGAGRLQHCTYVSGGDMHLSETAVAEDSSRLSSADGYSQSKFASDILVHRCVARAPAGQRINMVKPGIIIGTATEGISNTDDFIWRLVAGACEAGAFVDGEQDAVICLAGADHVAQRIIQACLGSRCDRDSAPEALKMTQGIPVGDFWEAVSEGTRLVLRAMDYDNWLRVVNANVSRQGSSHLLWPVMEWVEQRKGRIGDARLAMCKASSCSGHCRDQGLGQGNDAHVVECQQDKETRDKTLQALRKSVGYLSSLRFLQGETVLNSGRQDVFRRSGVNG</sequence>
<evidence type="ECO:0000313" key="5">
    <source>
        <dbReference type="Proteomes" id="UP000800200"/>
    </source>
</evidence>
<protein>
    <submittedName>
        <fullName evidence="4">Acetyl-CoA synthetase-like protein</fullName>
    </submittedName>
</protein>
<dbReference type="Pfam" id="PF00501">
    <property type="entry name" value="AMP-binding"/>
    <property type="match status" value="1"/>
</dbReference>
<dbReference type="Gene3D" id="2.30.38.10">
    <property type="entry name" value="Luciferase, Domain 3"/>
    <property type="match status" value="1"/>
</dbReference>
<dbReference type="Pfam" id="PF00550">
    <property type="entry name" value="PP-binding"/>
    <property type="match status" value="1"/>
</dbReference>
<dbReference type="OrthoDB" id="416786at2759"/>
<dbReference type="InterPro" id="IPR013120">
    <property type="entry name" value="FAR_NAD-bd"/>
</dbReference>
<dbReference type="NCBIfam" id="TIGR01746">
    <property type="entry name" value="Thioester-redct"/>
    <property type="match status" value="1"/>
</dbReference>
<reference evidence="4" key="1">
    <citation type="journal article" date="2020" name="Stud. Mycol.">
        <title>101 Dothideomycetes genomes: a test case for predicting lifestyles and emergence of pathogens.</title>
        <authorList>
            <person name="Haridas S."/>
            <person name="Albert R."/>
            <person name="Binder M."/>
            <person name="Bloem J."/>
            <person name="Labutti K."/>
            <person name="Salamov A."/>
            <person name="Andreopoulos B."/>
            <person name="Baker S."/>
            <person name="Barry K."/>
            <person name="Bills G."/>
            <person name="Bluhm B."/>
            <person name="Cannon C."/>
            <person name="Castanera R."/>
            <person name="Culley D."/>
            <person name="Daum C."/>
            <person name="Ezra D."/>
            <person name="Gonzalez J."/>
            <person name="Henrissat B."/>
            <person name="Kuo A."/>
            <person name="Liang C."/>
            <person name="Lipzen A."/>
            <person name="Lutzoni F."/>
            <person name="Magnuson J."/>
            <person name="Mondo S."/>
            <person name="Nolan M."/>
            <person name="Ohm R."/>
            <person name="Pangilinan J."/>
            <person name="Park H.-J."/>
            <person name="Ramirez L."/>
            <person name="Alfaro M."/>
            <person name="Sun H."/>
            <person name="Tritt A."/>
            <person name="Yoshinaga Y."/>
            <person name="Zwiers L.-H."/>
            <person name="Turgeon B."/>
            <person name="Goodwin S."/>
            <person name="Spatafora J."/>
            <person name="Crous P."/>
            <person name="Grigoriev I."/>
        </authorList>
    </citation>
    <scope>NUCLEOTIDE SEQUENCE</scope>
    <source>
        <strain evidence="4">CBS 207.26</strain>
    </source>
</reference>
<dbReference type="InterPro" id="IPR036291">
    <property type="entry name" value="NAD(P)-bd_dom_sf"/>
</dbReference>
<dbReference type="PANTHER" id="PTHR44845">
    <property type="entry name" value="CARRIER DOMAIN-CONTAINING PROTEIN"/>
    <property type="match status" value="1"/>
</dbReference>
<dbReference type="InterPro" id="IPR009081">
    <property type="entry name" value="PP-bd_ACP"/>
</dbReference>
<dbReference type="PANTHER" id="PTHR44845:SF4">
    <property type="entry name" value="NONRIBOSOMAL PEPTIDE SYNTHASE INPA"/>
    <property type="match status" value="1"/>
</dbReference>
<dbReference type="EMBL" id="ML994611">
    <property type="protein sequence ID" value="KAF2194539.1"/>
    <property type="molecule type" value="Genomic_DNA"/>
</dbReference>
<evidence type="ECO:0000256" key="2">
    <source>
        <dbReference type="ARBA" id="ARBA00022553"/>
    </source>
</evidence>
<dbReference type="AlphaFoldDB" id="A0A6A6EUS9"/>
<dbReference type="SUPFAM" id="SSF47336">
    <property type="entry name" value="ACP-like"/>
    <property type="match status" value="1"/>
</dbReference>
<dbReference type="Gene3D" id="3.30.300.30">
    <property type="match status" value="1"/>
</dbReference>
<dbReference type="SUPFAM" id="SSF56801">
    <property type="entry name" value="Acetyl-CoA synthetase-like"/>
    <property type="match status" value="1"/>
</dbReference>
<keyword evidence="1" id="KW-0596">Phosphopantetheine</keyword>
<proteinExistence type="predicted"/>
<evidence type="ECO:0000313" key="4">
    <source>
        <dbReference type="EMBL" id="KAF2194539.1"/>
    </source>
</evidence>
<dbReference type="PROSITE" id="PS50075">
    <property type="entry name" value="CARRIER"/>
    <property type="match status" value="1"/>
</dbReference>
<accession>A0A6A6EUS9</accession>
<keyword evidence="5" id="KW-1185">Reference proteome</keyword>
<dbReference type="Gene3D" id="3.40.50.720">
    <property type="entry name" value="NAD(P)-binding Rossmann-like Domain"/>
    <property type="match status" value="1"/>
</dbReference>
<organism evidence="4 5">
    <name type="scientific">Zopfia rhizophila CBS 207.26</name>
    <dbReference type="NCBI Taxonomy" id="1314779"/>
    <lineage>
        <taxon>Eukaryota</taxon>
        <taxon>Fungi</taxon>
        <taxon>Dikarya</taxon>
        <taxon>Ascomycota</taxon>
        <taxon>Pezizomycotina</taxon>
        <taxon>Dothideomycetes</taxon>
        <taxon>Dothideomycetes incertae sedis</taxon>
        <taxon>Zopfiaceae</taxon>
        <taxon>Zopfia</taxon>
    </lineage>
</organism>
<dbReference type="InterPro" id="IPR010080">
    <property type="entry name" value="Thioester_reductase-like_dom"/>
</dbReference>
<feature type="domain" description="Carrier" evidence="3">
    <location>
        <begin position="551"/>
        <end position="627"/>
    </location>
</feature>
<evidence type="ECO:0000256" key="1">
    <source>
        <dbReference type="ARBA" id="ARBA00022450"/>
    </source>
</evidence>
<dbReference type="PROSITE" id="PS00455">
    <property type="entry name" value="AMP_BINDING"/>
    <property type="match status" value="1"/>
</dbReference>
<dbReference type="Proteomes" id="UP000800200">
    <property type="component" value="Unassembled WGS sequence"/>
</dbReference>
<keyword evidence="2" id="KW-0597">Phosphoprotein</keyword>
<dbReference type="InterPro" id="IPR045851">
    <property type="entry name" value="AMP-bd_C_sf"/>
</dbReference>
<dbReference type="CDD" id="cd05918">
    <property type="entry name" value="A_NRPS_SidN3_like"/>
    <property type="match status" value="1"/>
</dbReference>
<name>A0A6A6EUS9_9PEZI</name>
<dbReference type="InterPro" id="IPR020845">
    <property type="entry name" value="AMP-binding_CS"/>
</dbReference>
<dbReference type="Gene3D" id="1.10.1200.10">
    <property type="entry name" value="ACP-like"/>
    <property type="match status" value="1"/>
</dbReference>